<dbReference type="Proteomes" id="UP001187682">
    <property type="component" value="Unassembled WGS sequence"/>
</dbReference>
<evidence type="ECO:0000313" key="4">
    <source>
        <dbReference type="Proteomes" id="UP001187682"/>
    </source>
</evidence>
<feature type="region of interest" description="Disordered" evidence="1">
    <location>
        <begin position="170"/>
        <end position="202"/>
    </location>
</feature>
<keyword evidence="4" id="KW-1185">Reference proteome</keyword>
<feature type="compositionally biased region" description="Basic and acidic residues" evidence="1">
    <location>
        <begin position="177"/>
        <end position="202"/>
    </location>
</feature>
<protein>
    <recommendedName>
        <fullName evidence="5">IgGFc-binding protein N-terminal domain-containing protein</fullName>
    </recommendedName>
</protein>
<evidence type="ECO:0000256" key="2">
    <source>
        <dbReference type="SAM" id="SignalP"/>
    </source>
</evidence>
<dbReference type="EMBL" id="ONZQ02000002">
    <property type="protein sequence ID" value="SPN99200.1"/>
    <property type="molecule type" value="Genomic_DNA"/>
</dbReference>
<gene>
    <name evidence="3" type="ORF">DNG_02237</name>
</gene>
<feature type="chain" id="PRO_5042228535" description="IgGFc-binding protein N-terminal domain-containing protein" evidence="2">
    <location>
        <begin position="24"/>
        <end position="533"/>
    </location>
</feature>
<evidence type="ECO:0008006" key="5">
    <source>
        <dbReference type="Google" id="ProtNLM"/>
    </source>
</evidence>
<sequence>MGMNSVLGRIALAGGVLTPTILAQQTTVQAWVPYGDTTIQHEYFASLDVEVQTTAGNAVVVVVKNDQMRLLLLGTEVIPTLTLGPHTFRHDISYTATTTNTDSSREVLSGRQIFDCTLVGCPEATTGACSWEATFGSEVIHDSYTVPASGIVFNPLTLDTPLPQTLKDICANDDGDSETKPKPTRSTRSEAEPGNDRLAVRSDESVHGLNVPVVRFRQRRREVLVASGKFFNGPGHTHAEHTAEGAVARDAALTVSEDVDGAHVAGDAVSRGSKAAEEVRIVVVCDGAILAIGNNAVNEEYSITILSKSAGKAKPFVYKNNTYTTKPLHPTFHIPVTHWPEFGYSFINATVSITRPLASLATLLYEAAVSGNETEVDPVDLGPRGRAAALLAITTIPTETRSFVLFDDGSNGDTTANDHYWEVALPGKFTEFYCEYQLHAQFTFCQASSCGKQTCISDEAQQTITVLTLVDRNYEITVDKLPGQGNRAIRVVNFFPTDVGGVPLGPGYSDHLVVKGLGGVHVSSVEDLDGLGA</sequence>
<evidence type="ECO:0000256" key="1">
    <source>
        <dbReference type="SAM" id="MobiDB-lite"/>
    </source>
</evidence>
<reference evidence="3" key="1">
    <citation type="submission" date="2018-03" db="EMBL/GenBank/DDBJ databases">
        <authorList>
            <person name="Guldener U."/>
        </authorList>
    </citation>
    <scope>NUCLEOTIDE SEQUENCE</scope>
</reference>
<keyword evidence="2" id="KW-0732">Signal</keyword>
<organism evidence="3 4">
    <name type="scientific">Cephalotrichum gorgonifer</name>
    <dbReference type="NCBI Taxonomy" id="2041049"/>
    <lineage>
        <taxon>Eukaryota</taxon>
        <taxon>Fungi</taxon>
        <taxon>Dikarya</taxon>
        <taxon>Ascomycota</taxon>
        <taxon>Pezizomycotina</taxon>
        <taxon>Sordariomycetes</taxon>
        <taxon>Hypocreomycetidae</taxon>
        <taxon>Microascales</taxon>
        <taxon>Microascaceae</taxon>
        <taxon>Cephalotrichum</taxon>
    </lineage>
</organism>
<accession>A0AAE8MU46</accession>
<proteinExistence type="predicted"/>
<name>A0AAE8MU46_9PEZI</name>
<evidence type="ECO:0000313" key="3">
    <source>
        <dbReference type="EMBL" id="SPN99200.1"/>
    </source>
</evidence>
<feature type="signal peptide" evidence="2">
    <location>
        <begin position="1"/>
        <end position="23"/>
    </location>
</feature>
<comment type="caution">
    <text evidence="3">The sequence shown here is derived from an EMBL/GenBank/DDBJ whole genome shotgun (WGS) entry which is preliminary data.</text>
</comment>
<dbReference type="AlphaFoldDB" id="A0AAE8MU46"/>